<feature type="transmembrane region" description="Helical" evidence="10">
    <location>
        <begin position="77"/>
        <end position="99"/>
    </location>
</feature>
<feature type="transmembrane region" description="Helical" evidence="10">
    <location>
        <begin position="158"/>
        <end position="178"/>
    </location>
</feature>
<evidence type="ECO:0000256" key="3">
    <source>
        <dbReference type="ARBA" id="ARBA00022989"/>
    </source>
</evidence>
<dbReference type="GO" id="GO:0019957">
    <property type="term" value="F:C-C chemokine binding"/>
    <property type="evidence" value="ECO:0007669"/>
    <property type="project" value="TreeGrafter"/>
</dbReference>
<keyword evidence="6 8" id="KW-0675">Receptor</keyword>
<dbReference type="InterPro" id="IPR017452">
    <property type="entry name" value="GPCR_Rhodpsn_7TM"/>
</dbReference>
<dbReference type="PROSITE" id="PS00237">
    <property type="entry name" value="G_PROTEIN_RECEP_F1_1"/>
    <property type="match status" value="1"/>
</dbReference>
<evidence type="ECO:0000313" key="12">
    <source>
        <dbReference type="EMBL" id="KAK1794814.1"/>
    </source>
</evidence>
<organism evidence="12 13">
    <name type="scientific">Electrophorus voltai</name>
    <dbReference type="NCBI Taxonomy" id="2609070"/>
    <lineage>
        <taxon>Eukaryota</taxon>
        <taxon>Metazoa</taxon>
        <taxon>Chordata</taxon>
        <taxon>Craniata</taxon>
        <taxon>Vertebrata</taxon>
        <taxon>Euteleostomi</taxon>
        <taxon>Actinopterygii</taxon>
        <taxon>Neopterygii</taxon>
        <taxon>Teleostei</taxon>
        <taxon>Ostariophysi</taxon>
        <taxon>Gymnotiformes</taxon>
        <taxon>Gymnotoidei</taxon>
        <taxon>Gymnotidae</taxon>
        <taxon>Electrophorus</taxon>
    </lineage>
</organism>
<evidence type="ECO:0000256" key="1">
    <source>
        <dbReference type="ARBA" id="ARBA00004370"/>
    </source>
</evidence>
<dbReference type="SUPFAM" id="SSF81321">
    <property type="entry name" value="Family A G protein-coupled receptor-like"/>
    <property type="match status" value="1"/>
</dbReference>
<reference evidence="12" key="1">
    <citation type="submission" date="2023-03" db="EMBL/GenBank/DDBJ databases">
        <title>Electrophorus voltai genome.</title>
        <authorList>
            <person name="Bian C."/>
        </authorList>
    </citation>
    <scope>NUCLEOTIDE SEQUENCE</scope>
    <source>
        <strain evidence="12">CB-2022</strain>
        <tissue evidence="12">Muscle</tissue>
    </source>
</reference>
<dbReference type="Pfam" id="PF00001">
    <property type="entry name" value="7tm_1"/>
    <property type="match status" value="1"/>
</dbReference>
<dbReference type="GO" id="GO:0016493">
    <property type="term" value="F:C-C chemokine receptor activity"/>
    <property type="evidence" value="ECO:0007669"/>
    <property type="project" value="TreeGrafter"/>
</dbReference>
<feature type="transmembrane region" description="Helical" evidence="10">
    <location>
        <begin position="253"/>
        <end position="281"/>
    </location>
</feature>
<evidence type="ECO:0000256" key="4">
    <source>
        <dbReference type="ARBA" id="ARBA00023040"/>
    </source>
</evidence>
<keyword evidence="4 8" id="KW-0297">G-protein coupled receptor</keyword>
<dbReference type="GO" id="GO:0006955">
    <property type="term" value="P:immune response"/>
    <property type="evidence" value="ECO:0007669"/>
    <property type="project" value="TreeGrafter"/>
</dbReference>
<evidence type="ECO:0000256" key="9">
    <source>
        <dbReference type="SAM" id="MobiDB-lite"/>
    </source>
</evidence>
<dbReference type="PROSITE" id="PS50262">
    <property type="entry name" value="G_PROTEIN_RECEP_F1_2"/>
    <property type="match status" value="1"/>
</dbReference>
<comment type="similarity">
    <text evidence="8">Belongs to the G-protein coupled receptor 1 family.</text>
</comment>
<dbReference type="Gene3D" id="1.20.1070.10">
    <property type="entry name" value="Rhodopsin 7-helix transmembrane proteins"/>
    <property type="match status" value="1"/>
</dbReference>
<feature type="transmembrane region" description="Helical" evidence="10">
    <location>
        <begin position="219"/>
        <end position="241"/>
    </location>
</feature>
<dbReference type="Proteomes" id="UP001239994">
    <property type="component" value="Unassembled WGS sequence"/>
</dbReference>
<evidence type="ECO:0000259" key="11">
    <source>
        <dbReference type="PROSITE" id="PS50262"/>
    </source>
</evidence>
<keyword evidence="3 10" id="KW-1133">Transmembrane helix</keyword>
<dbReference type="EMBL" id="JAROKS010000016">
    <property type="protein sequence ID" value="KAK1794814.1"/>
    <property type="molecule type" value="Genomic_DNA"/>
</dbReference>
<evidence type="ECO:0000256" key="7">
    <source>
        <dbReference type="ARBA" id="ARBA00023224"/>
    </source>
</evidence>
<evidence type="ECO:0000313" key="13">
    <source>
        <dbReference type="Proteomes" id="UP001239994"/>
    </source>
</evidence>
<dbReference type="GO" id="GO:0060326">
    <property type="term" value="P:cell chemotaxis"/>
    <property type="evidence" value="ECO:0007669"/>
    <property type="project" value="TreeGrafter"/>
</dbReference>
<evidence type="ECO:0000256" key="2">
    <source>
        <dbReference type="ARBA" id="ARBA00022692"/>
    </source>
</evidence>
<accession>A0AAD8ZAT9</accession>
<dbReference type="PANTHER" id="PTHR10489:SF735">
    <property type="entry name" value="C-C CHEMOKINE RECEPTOR TYPE 10"/>
    <property type="match status" value="1"/>
</dbReference>
<keyword evidence="7 8" id="KW-0807">Transducer</keyword>
<gene>
    <name evidence="12" type="ORF">P4O66_010026</name>
</gene>
<dbReference type="GO" id="GO:0019722">
    <property type="term" value="P:calcium-mediated signaling"/>
    <property type="evidence" value="ECO:0007669"/>
    <property type="project" value="TreeGrafter"/>
</dbReference>
<feature type="transmembrane region" description="Helical" evidence="10">
    <location>
        <begin position="42"/>
        <end position="65"/>
    </location>
</feature>
<comment type="subcellular location">
    <subcellularLocation>
        <location evidence="1">Membrane</location>
    </subcellularLocation>
</comment>
<protein>
    <recommendedName>
        <fullName evidence="11">G-protein coupled receptors family 1 profile domain-containing protein</fullName>
    </recommendedName>
</protein>
<dbReference type="GO" id="GO:0007204">
    <property type="term" value="P:positive regulation of cytosolic calcium ion concentration"/>
    <property type="evidence" value="ECO:0007669"/>
    <property type="project" value="TreeGrafter"/>
</dbReference>
<name>A0AAD8ZAT9_9TELE</name>
<sequence>FLALLITTDDFSGDYTYISNSTDDRNLIEMCEPSSKQEVTNVAIQVALFFIIFFLGVTGNGLVIATFGQYRRLRLRCMTDVFLFHLALSDLLLLLTLPLRTGEALAGGWFFGECLCKLNHGVHAINTYSSLLLLACISADRYLVVVRARAAQKLRPAMLCYGGLCAIAVVIASVLLSLPELIFSSVKQEAGEVAQRCSMHIWMEADSGWVKKLANVAKIVGFCVPCVAMLVFYGAIGHVLLQGKAKCWRRQRTLRLMLALVLLFLLFQLPYTLVLSFRVFIAMSTCDEWGRAHLSEDVTRSLAYVRCCLNPVLYAFMTVRFRNDVLRLLQDRGCMCAYLSHLVPHPESGGMTTPPPTTLTAVSSVHGPPKSPPVTASPLMPQDNSKESCLPNLIFSVPNPYKDTALHISLFFQQHYVVRHYDTPPLKRLLESQWTSHYDVNKCLEENQNIILNVLSDVSDGFDVPVDLCRGIRALGVDEKTIALK</sequence>
<dbReference type="InterPro" id="IPR050119">
    <property type="entry name" value="CCR1-9-like"/>
</dbReference>
<dbReference type="PRINTS" id="PR00237">
    <property type="entry name" value="GPCRRHODOPSN"/>
</dbReference>
<feature type="region of interest" description="Disordered" evidence="9">
    <location>
        <begin position="361"/>
        <end position="381"/>
    </location>
</feature>
<evidence type="ECO:0000256" key="5">
    <source>
        <dbReference type="ARBA" id="ARBA00023136"/>
    </source>
</evidence>
<dbReference type="InterPro" id="IPR000276">
    <property type="entry name" value="GPCR_Rhodpsn"/>
</dbReference>
<keyword evidence="13" id="KW-1185">Reference proteome</keyword>
<comment type="caution">
    <text evidence="12">The sequence shown here is derived from an EMBL/GenBank/DDBJ whole genome shotgun (WGS) entry which is preliminary data.</text>
</comment>
<keyword evidence="2 8" id="KW-0812">Transmembrane</keyword>
<evidence type="ECO:0000256" key="8">
    <source>
        <dbReference type="RuleBase" id="RU000688"/>
    </source>
</evidence>
<dbReference type="GO" id="GO:0009897">
    <property type="term" value="C:external side of plasma membrane"/>
    <property type="evidence" value="ECO:0007669"/>
    <property type="project" value="TreeGrafter"/>
</dbReference>
<feature type="transmembrane region" description="Helical" evidence="10">
    <location>
        <begin position="128"/>
        <end position="146"/>
    </location>
</feature>
<feature type="non-terminal residue" evidence="12">
    <location>
        <position position="1"/>
    </location>
</feature>
<dbReference type="PANTHER" id="PTHR10489">
    <property type="entry name" value="CELL ADHESION MOLECULE"/>
    <property type="match status" value="1"/>
</dbReference>
<evidence type="ECO:0000256" key="6">
    <source>
        <dbReference type="ARBA" id="ARBA00023170"/>
    </source>
</evidence>
<proteinExistence type="inferred from homology"/>
<evidence type="ECO:0000256" key="10">
    <source>
        <dbReference type="SAM" id="Phobius"/>
    </source>
</evidence>
<dbReference type="AlphaFoldDB" id="A0AAD8ZAT9"/>
<keyword evidence="5 10" id="KW-0472">Membrane</keyword>
<feature type="domain" description="G-protein coupled receptors family 1 profile" evidence="11">
    <location>
        <begin position="59"/>
        <end position="314"/>
    </location>
</feature>